<dbReference type="EMBL" id="UYRV01009390">
    <property type="protein sequence ID" value="VDK56482.1"/>
    <property type="molecule type" value="Genomic_DNA"/>
</dbReference>
<organism evidence="1 2">
    <name type="scientific">Cylicostephanus goldi</name>
    <name type="common">Nematode worm</name>
    <dbReference type="NCBI Taxonomy" id="71465"/>
    <lineage>
        <taxon>Eukaryota</taxon>
        <taxon>Metazoa</taxon>
        <taxon>Ecdysozoa</taxon>
        <taxon>Nematoda</taxon>
        <taxon>Chromadorea</taxon>
        <taxon>Rhabditida</taxon>
        <taxon>Rhabditina</taxon>
        <taxon>Rhabditomorpha</taxon>
        <taxon>Strongyloidea</taxon>
        <taxon>Strongylidae</taxon>
        <taxon>Cylicostephanus</taxon>
    </lineage>
</organism>
<proteinExistence type="predicted"/>
<dbReference type="Proteomes" id="UP000271889">
    <property type="component" value="Unassembled WGS sequence"/>
</dbReference>
<keyword evidence="2" id="KW-1185">Reference proteome</keyword>
<evidence type="ECO:0000313" key="1">
    <source>
        <dbReference type="EMBL" id="VDK56482.1"/>
    </source>
</evidence>
<dbReference type="OrthoDB" id="5847749at2759"/>
<accession>A0A3P6R107</accession>
<gene>
    <name evidence="1" type="ORF">CGOC_LOCUS3671</name>
</gene>
<protein>
    <submittedName>
        <fullName evidence="1">Uncharacterized protein</fullName>
    </submittedName>
</protein>
<evidence type="ECO:0000313" key="2">
    <source>
        <dbReference type="Proteomes" id="UP000271889"/>
    </source>
</evidence>
<reference evidence="1 2" key="1">
    <citation type="submission" date="2018-11" db="EMBL/GenBank/DDBJ databases">
        <authorList>
            <consortium name="Pathogen Informatics"/>
        </authorList>
    </citation>
    <scope>NUCLEOTIDE SEQUENCE [LARGE SCALE GENOMIC DNA]</scope>
</reference>
<name>A0A3P6R107_CYLGO</name>
<sequence>MEKYFAVRDTPFWRDVPLHHMLEVNTDLDGATAAWMAESVFTRTTFIGEDVGNNHQDFHGTILKQIYEPFGYPVEVPCYSNVAGQRGLSNVFYKFRKRLALIISASTS</sequence>
<dbReference type="AlphaFoldDB" id="A0A3P6R107"/>